<feature type="region of interest" description="Disordered" evidence="2">
    <location>
        <begin position="966"/>
        <end position="994"/>
    </location>
</feature>
<comment type="caution">
    <text evidence="3">The sequence shown here is derived from an EMBL/GenBank/DDBJ whole genome shotgun (WGS) entry which is preliminary data.</text>
</comment>
<evidence type="ECO:0000256" key="1">
    <source>
        <dbReference type="SAM" id="Coils"/>
    </source>
</evidence>
<feature type="region of interest" description="Disordered" evidence="2">
    <location>
        <begin position="667"/>
        <end position="697"/>
    </location>
</feature>
<feature type="region of interest" description="Disordered" evidence="2">
    <location>
        <begin position="1122"/>
        <end position="1141"/>
    </location>
</feature>
<feature type="coiled-coil region" evidence="1">
    <location>
        <begin position="1496"/>
        <end position="1556"/>
    </location>
</feature>
<feature type="coiled-coil region" evidence="1">
    <location>
        <begin position="1372"/>
        <end position="1449"/>
    </location>
</feature>
<name>A0A7J6R535_PEROL</name>
<feature type="region of interest" description="Disordered" evidence="2">
    <location>
        <begin position="1616"/>
        <end position="1733"/>
    </location>
</feature>
<dbReference type="PANTHER" id="PTHR19327:SF0">
    <property type="entry name" value="GOLGIN SUBFAMILY A MEMBER 4"/>
    <property type="match status" value="1"/>
</dbReference>
<dbReference type="Proteomes" id="UP000574390">
    <property type="component" value="Unassembled WGS sequence"/>
</dbReference>
<evidence type="ECO:0000256" key="2">
    <source>
        <dbReference type="SAM" id="MobiDB-lite"/>
    </source>
</evidence>
<accession>A0A7J6R535</accession>
<feature type="coiled-coil region" evidence="1">
    <location>
        <begin position="1288"/>
        <end position="1334"/>
    </location>
</feature>
<proteinExistence type="predicted"/>
<dbReference type="PANTHER" id="PTHR19327">
    <property type="entry name" value="GOLGIN"/>
    <property type="match status" value="1"/>
</dbReference>
<protein>
    <submittedName>
        <fullName evidence="3">Uncharacterized protein</fullName>
    </submittedName>
</protein>
<gene>
    <name evidence="3" type="ORF">FOZ62_001319</name>
</gene>
<organism evidence="3 4">
    <name type="scientific">Perkinsus olseni</name>
    <name type="common">Perkinsus atlanticus</name>
    <dbReference type="NCBI Taxonomy" id="32597"/>
    <lineage>
        <taxon>Eukaryota</taxon>
        <taxon>Sar</taxon>
        <taxon>Alveolata</taxon>
        <taxon>Perkinsozoa</taxon>
        <taxon>Perkinsea</taxon>
        <taxon>Perkinsida</taxon>
        <taxon>Perkinsidae</taxon>
        <taxon>Perkinsus</taxon>
    </lineage>
</organism>
<feature type="coiled-coil region" evidence="1">
    <location>
        <begin position="408"/>
        <end position="604"/>
    </location>
</feature>
<evidence type="ECO:0000313" key="4">
    <source>
        <dbReference type="Proteomes" id="UP000574390"/>
    </source>
</evidence>
<feature type="coiled-coil region" evidence="1">
    <location>
        <begin position="778"/>
        <end position="812"/>
    </location>
</feature>
<feature type="compositionally biased region" description="Basic and acidic residues" evidence="2">
    <location>
        <begin position="966"/>
        <end position="981"/>
    </location>
</feature>
<keyword evidence="1" id="KW-0175">Coiled coil</keyword>
<reference evidence="3 4" key="1">
    <citation type="submission" date="2020-04" db="EMBL/GenBank/DDBJ databases">
        <title>Perkinsus olseni comparative genomics.</title>
        <authorList>
            <person name="Bogema D.R."/>
        </authorList>
    </citation>
    <scope>NUCLEOTIDE SEQUENCE [LARGE SCALE GENOMIC DNA]</scope>
    <source>
        <strain evidence="3">ATCC PRA-205</strain>
    </source>
</reference>
<dbReference type="EMBL" id="JABANM010025143">
    <property type="protein sequence ID" value="KAF4715046.1"/>
    <property type="molecule type" value="Genomic_DNA"/>
</dbReference>
<evidence type="ECO:0000313" key="3">
    <source>
        <dbReference type="EMBL" id="KAF4715046.1"/>
    </source>
</evidence>
<sequence>MKPSPPDDVNPVTAKEAVEWAVALLRAAGLVEVGIAHFRCLRDSSAASATTAAARGEDILRSACRLAAGGGSPQDYLLGLGYPRLEQLGSAGPASDLEAMRAVLWMVFNEATGLRRRAESTWTPRLPRVIRLLLGLNPQPSRSGLTAVERPSARPSYPVGSDPIHAILQAASEVTRLDRESASIAAALTRVDYRSPATMASEKAVKILNPKIAGSLEQFGEEITKLVHLAACEVKFCDWLRSTTVYRAEGTAAPEVVVVQDGRGEQHLRVLEEEEEADSLLEDCMCILSSPPFGLHFHKAGVRVKIVVSPLSVPQSAARRVSKVDDGEGRKTSLVSLPEKRVLQPSAVENIAEGVSSVSKKPCVRGGSDASLEGEDAAELRAEIGRLQERIAWMASAAGPEADSGLRLADMQEELRQERENCGKLKVKMERLERRVADSDRLQATLDAAKGEAEASREQVMALELRIASYEDHDRTLAALTKMNQELDQRATEAAKETEAVREAYEEKLASLEEELRDLRVSSEESDKGLRNELEGAAAESKQLAARLEEERRAHAEELERMEARMAKAREGSEETVRGLTVDLNHLQAQCEDMEARLMEKEEALLRVSLTRAEGKAAEALAEKESAMLLEVEAVKAILMEKAACLERSEADFAAIRAQLEAIKEDGETKEEGRKRRRTDTVGGRAGPVDCSAESMDESTATEGAEWALMVNASCNTTLPEERSLASTETEEGKWRAEVDRLTIALKKCRGRLTAARDEGDRLAALLEEGKERAEVFMKQREGERRGMQMMVDDLEEELRRYKYSLAEREATEVTALAEALLNDATGTAVTMAVAREMGKASEGLRMELEEMRTRWCEEERLRLCVEESKRRLAAALEETREEVVQVRRRCEDLKGALESMEQEREHIAMVKAEEAVAMNRLDEAVQRLEMERDEVEDKWAETEESMQREMEDMGEELAHWQGRAEEAERRLAEEAQKAEEAAAAAAGRHEEERQVYEKQLRDLVEQLSTLEASASDTTSGLLRELEAARLEGNDVSQCLINQRQGYERMMAEMAERVRQVEEKLAVAEATVEESRAELAAREEALTELIKEKEEAVKGLEEQLAICRGDAVTEVEELQRALTEERERHSEQAQTSERHIESLERQVEQARVGYEKHIEEMKNYLREVESEHEVEVARIGKEAIMEHDELIESFNGRIAQLQEEVDEGKAQIESFKKDSAVLMESMKEAARSEAARISEEYERKIEAQSTDLASAGQELAGVQEEAKSRIEEARAGADKRILEREAKYREQLLKMEEAERVRVEEKDREAELVRGELQKTIARLFEEKEALSEVHAQTKAMLERQMEEESSKASSDRAQLLVSNTALLADTKAQYQVAIDEVEERLKGAVARAERAEQELDQQRTEAERSLGHLRSEADARVKDLRVALEEQKANSAAVEKQAASMRAELARVKSSIGEAVRGAEKGWEAAIRNLVELPERYKATYDDFLQAKVRIEELTKELAEGHKQQNRLEERIKRLQSGKLPPADERTESTARQLRYEIRQLKDQYADLATRNIDFKRMAAEARCEAVQSAKLIVTYKREKDAAVLEKEEALAGLGKAERRKWVGADSYPTIVQGRAPLRTGDSQGPKGKSSSPPPPPKPPVRRANPPVKSALKKPSPEPAEERKRPLAAGMGDGPTADPSEGSSSSRSFRKLTPEKAGAKRSAAAPTQKDPPPSKRRISMSPEDCRQQ</sequence>